<dbReference type="PANTHER" id="PTHR42648:SF28">
    <property type="entry name" value="TRANSPOSON-ENCODED PROTEIN WITH RIBONUCLEASE H-LIKE AND RETROVIRUS ZINC FINGER-LIKE DOMAINS"/>
    <property type="match status" value="1"/>
</dbReference>
<feature type="compositionally biased region" description="Acidic residues" evidence="5">
    <location>
        <begin position="772"/>
        <end position="781"/>
    </location>
</feature>
<evidence type="ECO:0000256" key="1">
    <source>
        <dbReference type="ARBA" id="ARBA00022670"/>
    </source>
</evidence>
<evidence type="ECO:0000256" key="4">
    <source>
        <dbReference type="ARBA" id="ARBA00022801"/>
    </source>
</evidence>
<name>A0AAV0DRN1_9ASTE</name>
<dbReference type="SUPFAM" id="SSF53098">
    <property type="entry name" value="Ribonuclease H-like"/>
    <property type="match status" value="1"/>
</dbReference>
<protein>
    <recommendedName>
        <fullName evidence="6">Integrase catalytic domain-containing protein</fullName>
    </recommendedName>
</protein>
<keyword evidence="2" id="KW-0479">Metal-binding</keyword>
<keyword evidence="9" id="KW-1185">Reference proteome</keyword>
<feature type="compositionally biased region" description="Basic residues" evidence="5">
    <location>
        <begin position="215"/>
        <end position="231"/>
    </location>
</feature>
<comment type="caution">
    <text evidence="7">The sequence shown here is derived from an EMBL/GenBank/DDBJ whole genome shotgun (WGS) entry which is preliminary data.</text>
</comment>
<dbReference type="InterPro" id="IPR036397">
    <property type="entry name" value="RNaseH_sf"/>
</dbReference>
<reference evidence="7" key="1">
    <citation type="submission" date="2022-07" db="EMBL/GenBank/DDBJ databases">
        <authorList>
            <person name="Macas J."/>
            <person name="Novak P."/>
            <person name="Neumann P."/>
        </authorList>
    </citation>
    <scope>NUCLEOTIDE SEQUENCE</scope>
</reference>
<evidence type="ECO:0000256" key="2">
    <source>
        <dbReference type="ARBA" id="ARBA00022723"/>
    </source>
</evidence>
<keyword evidence="1" id="KW-0645">Protease</keyword>
<evidence type="ECO:0000259" key="6">
    <source>
        <dbReference type="PROSITE" id="PS50994"/>
    </source>
</evidence>
<feature type="domain" description="Integrase catalytic" evidence="6">
    <location>
        <begin position="489"/>
        <end position="655"/>
    </location>
</feature>
<dbReference type="InterPro" id="IPR012337">
    <property type="entry name" value="RNaseH-like_sf"/>
</dbReference>
<dbReference type="SUPFAM" id="SSF56672">
    <property type="entry name" value="DNA/RNA polymerases"/>
    <property type="match status" value="1"/>
</dbReference>
<dbReference type="GO" id="GO:0003676">
    <property type="term" value="F:nucleic acid binding"/>
    <property type="evidence" value="ECO:0007669"/>
    <property type="project" value="InterPro"/>
</dbReference>
<dbReference type="InterPro" id="IPR013103">
    <property type="entry name" value="RVT_2"/>
</dbReference>
<dbReference type="CDD" id="cd09272">
    <property type="entry name" value="RNase_HI_RT_Ty1"/>
    <property type="match status" value="1"/>
</dbReference>
<dbReference type="EMBL" id="CAMAPF010001026">
    <property type="protein sequence ID" value="CAH9140748.1"/>
    <property type="molecule type" value="Genomic_DNA"/>
</dbReference>
<accession>A0AAV0DRN1</accession>
<dbReference type="GO" id="GO:0046872">
    <property type="term" value="F:metal ion binding"/>
    <property type="evidence" value="ECO:0007669"/>
    <property type="project" value="UniProtKB-KW"/>
</dbReference>
<dbReference type="InterPro" id="IPR025724">
    <property type="entry name" value="GAG-pre-integrase_dom"/>
</dbReference>
<feature type="compositionally biased region" description="Basic and acidic residues" evidence="5">
    <location>
        <begin position="797"/>
        <end position="808"/>
    </location>
</feature>
<feature type="region of interest" description="Disordered" evidence="5">
    <location>
        <begin position="206"/>
        <end position="240"/>
    </location>
</feature>
<evidence type="ECO:0000256" key="3">
    <source>
        <dbReference type="ARBA" id="ARBA00022750"/>
    </source>
</evidence>
<dbReference type="InterPro" id="IPR001584">
    <property type="entry name" value="Integrase_cat-core"/>
</dbReference>
<feature type="region of interest" description="Disordered" evidence="5">
    <location>
        <begin position="742"/>
        <end position="831"/>
    </location>
</feature>
<dbReference type="GO" id="GO:0004190">
    <property type="term" value="F:aspartic-type endopeptidase activity"/>
    <property type="evidence" value="ECO:0007669"/>
    <property type="project" value="UniProtKB-KW"/>
</dbReference>
<evidence type="ECO:0000313" key="8">
    <source>
        <dbReference type="EMBL" id="CAH9140748.1"/>
    </source>
</evidence>
<evidence type="ECO:0000313" key="9">
    <source>
        <dbReference type="Proteomes" id="UP001152523"/>
    </source>
</evidence>
<organism evidence="7 9">
    <name type="scientific">Cuscuta epithymum</name>
    <dbReference type="NCBI Taxonomy" id="186058"/>
    <lineage>
        <taxon>Eukaryota</taxon>
        <taxon>Viridiplantae</taxon>
        <taxon>Streptophyta</taxon>
        <taxon>Embryophyta</taxon>
        <taxon>Tracheophyta</taxon>
        <taxon>Spermatophyta</taxon>
        <taxon>Magnoliopsida</taxon>
        <taxon>eudicotyledons</taxon>
        <taxon>Gunneridae</taxon>
        <taxon>Pentapetalae</taxon>
        <taxon>asterids</taxon>
        <taxon>lamiids</taxon>
        <taxon>Solanales</taxon>
        <taxon>Convolvulaceae</taxon>
        <taxon>Cuscuteae</taxon>
        <taxon>Cuscuta</taxon>
        <taxon>Cuscuta subgen. Cuscuta</taxon>
    </lineage>
</organism>
<dbReference type="Pfam" id="PF00665">
    <property type="entry name" value="rve"/>
    <property type="match status" value="1"/>
</dbReference>
<gene>
    <name evidence="7" type="ORF">CEPIT_LOCUS16575</name>
    <name evidence="8" type="ORF">CEPIT_LOCUS38595</name>
</gene>
<keyword evidence="3" id="KW-0064">Aspartyl protease</keyword>
<dbReference type="Pfam" id="PF13976">
    <property type="entry name" value="gag_pre-integrs"/>
    <property type="match status" value="1"/>
</dbReference>
<evidence type="ECO:0000256" key="5">
    <source>
        <dbReference type="SAM" id="MobiDB-lite"/>
    </source>
</evidence>
<dbReference type="Proteomes" id="UP001152523">
    <property type="component" value="Unassembled WGS sequence"/>
</dbReference>
<keyword evidence="4" id="KW-0378">Hydrolase</keyword>
<feature type="compositionally biased region" description="Low complexity" evidence="5">
    <location>
        <begin position="742"/>
        <end position="753"/>
    </location>
</feature>
<dbReference type="InterPro" id="IPR039537">
    <property type="entry name" value="Retrotran_Ty1/copia-like"/>
</dbReference>
<evidence type="ECO:0000313" key="7">
    <source>
        <dbReference type="EMBL" id="CAH9103859.1"/>
    </source>
</evidence>
<dbReference type="PROSITE" id="PS50994">
    <property type="entry name" value="INTEGRASE"/>
    <property type="match status" value="1"/>
</dbReference>
<dbReference type="EMBL" id="CAMAPF010000123">
    <property type="protein sequence ID" value="CAH9103859.1"/>
    <property type="molecule type" value="Genomic_DNA"/>
</dbReference>
<dbReference type="Pfam" id="PF22936">
    <property type="entry name" value="Pol_BBD"/>
    <property type="match status" value="1"/>
</dbReference>
<dbReference type="GO" id="GO:0006508">
    <property type="term" value="P:proteolysis"/>
    <property type="evidence" value="ECO:0007669"/>
    <property type="project" value="UniProtKB-KW"/>
</dbReference>
<dbReference type="PANTHER" id="PTHR42648">
    <property type="entry name" value="TRANSPOSASE, PUTATIVE-RELATED"/>
    <property type="match status" value="1"/>
</dbReference>
<dbReference type="InterPro" id="IPR057670">
    <property type="entry name" value="SH3_retrovirus"/>
</dbReference>
<dbReference type="Pfam" id="PF14223">
    <property type="entry name" value="Retrotran_gag_2"/>
    <property type="match status" value="1"/>
</dbReference>
<dbReference type="Pfam" id="PF25597">
    <property type="entry name" value="SH3_retrovirus"/>
    <property type="match status" value="1"/>
</dbReference>
<dbReference type="Pfam" id="PF07727">
    <property type="entry name" value="RVT_2"/>
    <property type="match status" value="1"/>
</dbReference>
<dbReference type="InterPro" id="IPR054722">
    <property type="entry name" value="PolX-like_BBD"/>
</dbReference>
<dbReference type="Gene3D" id="3.30.420.10">
    <property type="entry name" value="Ribonuclease H-like superfamily/Ribonuclease H"/>
    <property type="match status" value="1"/>
</dbReference>
<dbReference type="InterPro" id="IPR043502">
    <property type="entry name" value="DNA/RNA_pol_sf"/>
</dbReference>
<proteinExistence type="predicted"/>
<sequence length="1359" mass="154299">MESGSSNSMVKLTSTNYSIWRPMMEDMLYCKDLYDPIESVTNTDGTVSKPSKPEKMEDREWLKLKRKALGTIRQWVDISIFNHVSQESDPYELWKKLEGLYERKTAHNKASLIKKLVNLKLKSGKSVSEHLSDFQDIINKLTTMKICLDDELQALFLLSSLPDSWETLVVTISNSAPDGVLSLDVIKESMFNEEIRRKEMGVDNTHALVVENRGRSKSRGPKGHNNSRSRSKSSDGKNANTCHYCKKPGHIKKYCFRMKREQRKKNDSQKEGDDKNTAAIVSKSDDDVTLICAASECHHVDSSDSEWLVDTGASYHCVPRRDYFMTYQAGDFGSVKMGNQSSASIVGLGDIRVKTSVGCILTLKGVRHIPDLRLNLLSANVLDQEGFKHTFGDGKWKLSKGSMTVARGELCCSLYKTYLTVCSGELNAVEEKNSPNLWHRRLGHMSDKGLKCLAGKSLIPIDTAVALDPCDHCLAGKQHRASFARKSTKRQTKLELVHSDVCGPIEVESNGGSKYFVTFIDDATRKTWVYMLKTKSQVFETFQKFHAMVERETERKLKSLRSDNGGEYTSHEFKNYCSQHGIRHVKTVPGTPQHNGVAERMNRTIVEKVRCMLKMSDLPKSFWAEAVNTVVYLINRSPSIPLCLDIPERAWKGCDPTYSHLRVFGCKAYMHVPKDQRLKLDSKTTPCVFVGYGDEEYGFRLYDPEKQKVVRSRDVVFFEHEKGAELLGVRYHTCSDSFVDTTDVSSVPTSVSVEQPSYDDLDTTHDGVENMQPDDDDDDGDVPPFDDAFNDAQANNEEVHEQGEHNTPPDDDVLIRRSTRDRKPSTKYPSTDYILVTDEGEPESFQEVLTSEEKDLWLEAMKEEMDSLKKNNTYELVNLPRGKKVLKNRWVFKNKKDGEKIVKRKARLVVKGCNQKKGIDFDEIFSPVVKMTSIRTVLAVGASLDLELEQLDVKTAFLHGDLHEEIYMEQPEEFEEKGKEKLVCKLKKSLYGLKQAPRQWYRKFDSFMTSNGYKRTFADPCVYFRKFPGGNFIILLLYVDDMLIVGQDSVMIDNLKKDLSKSFDMKDLGPAKQILGMEIARDRKARKLWLSQEKYIERVLQRFNMKQAKPVSTPLASHFNLSKRACPTTEKEKASMSNIPYSSTVGSLMYAMVCTRPDIAHSVGLVSRYLSNPGKVHWDAVKWIFRYLRGTSKLCLCYGGGKLVLEGYTDADMAGDLDSRKSTSGYVFTLSGGAISWQSKLQKCVALSTTEAEYIAAVEASKEMLWLKRFLQELGLEQGEYVIFCDSQSALDLSKNSMYHARTKHIDVRYHWLRNVIEEKLMKLKKVHTNKNGADMLTKVVPGSKLDICGKLAGMSFKW</sequence>
<dbReference type="GO" id="GO:0015074">
    <property type="term" value="P:DNA integration"/>
    <property type="evidence" value="ECO:0007669"/>
    <property type="project" value="InterPro"/>
</dbReference>